<feature type="compositionally biased region" description="Polar residues" evidence="1">
    <location>
        <begin position="749"/>
        <end position="759"/>
    </location>
</feature>
<dbReference type="Proteomes" id="UP001590950">
    <property type="component" value="Unassembled WGS sequence"/>
</dbReference>
<feature type="region of interest" description="Disordered" evidence="1">
    <location>
        <begin position="1050"/>
        <end position="1088"/>
    </location>
</feature>
<feature type="region of interest" description="Disordered" evidence="1">
    <location>
        <begin position="562"/>
        <end position="604"/>
    </location>
</feature>
<organism evidence="2 3">
    <name type="scientific">Stereocaulon virgatum</name>
    <dbReference type="NCBI Taxonomy" id="373712"/>
    <lineage>
        <taxon>Eukaryota</taxon>
        <taxon>Fungi</taxon>
        <taxon>Dikarya</taxon>
        <taxon>Ascomycota</taxon>
        <taxon>Pezizomycotina</taxon>
        <taxon>Lecanoromycetes</taxon>
        <taxon>OSLEUM clade</taxon>
        <taxon>Lecanoromycetidae</taxon>
        <taxon>Lecanorales</taxon>
        <taxon>Lecanorineae</taxon>
        <taxon>Stereocaulaceae</taxon>
        <taxon>Stereocaulon</taxon>
    </lineage>
</organism>
<sequence length="1088" mass="120752">MRNRPMVIFYRRPLQKSRKFAEPRSLALWWAKSAQKYVFRSIYTAPPRCRDPPQNARRLHPKCWSLLSSSSSAISSAVSSRKVLTSATDPSKVPLLVVLVTPTHLTLLEDSNAFIPNLLRQEVGTPPPGQVVNVMAAVVDQLPHPQCTVDGQSNSSDAVLEYSGQDGSEGVSVAVLTSCSAAPDLWLFRQESEGRESMTVQQRCTLSFAFPSINSTSSHGQRPSNPLRASQVLQLPVANTMFQNGNTSTLLAQQWVLRRENASKAKFFLTKKKRLPQQTLNMDDLLAEKVFLHQCMRFNLTQITPARVITAAIGNIIRRIRVCDSSKENTPASEELEGAISGEIAKGRISAQPAGIWALIKPRDQTTSDENSCLDLTYGHDLLENAILSGCRLHKVLSGGGGWGEKRGLLALDPESNYLWRSHEFQSDFTDDKDAEFEKVQALGEVVRPGDMVTFYVSNTHSAPGSAVCTQSDLVNSSLSTSLSLMFGSLPSTMDAMPNTTGTGEAGSEQSSCVMIHNHFGILSEHGMSLKSTFIDSHVKCVETKLDAPYTLCTIRGTARSSECNEASGSSSEAPQTETQQSRIKERLDGGLPTTNTSPDYQGAWKGCPRDISMRWTQNTAPRPPNIDIRQGRPFTTDLRSYSRSYSRLKPDNAPHFGKKEQCKFNDQANMGRVSAKGLFGSLDRPGLIRNSAKEVVRPINLKQQPLICTITVPEPLVPRSRASIEESAVPEASVRVRTCGPKDEKEMSTNMQVPTQVREQGLLEGERASRDRRPGKEQAPDEEQASEAQTLPPIEEETTKPSIQTLEAEHATKAKFEISDEEKDLEALVKAQTVDAFLRKGNEPHMPSRLKARKVAHLEKSATHVLDQEAKTQDIWIAEAKKDFGRFRFVTEVPKKEQSGGPYPKSGVIRKHLSVRDSSKPRLDQVPETRRLGNRLDAAPYSIPSPLEKTWKGKKDIEYRKKEKEKWTDKFKSGGNVYQINLKLSARERSKAREEPKLSAEDHSDNPRHLRHLYQHASHHPAHCPITPAGSNVAKFEVGHELLVNGYSTKKHLSEAPSSRRTQPASSRDGAQDLHKHRLHLSPDEIP</sequence>
<comment type="caution">
    <text evidence="2">The sequence shown here is derived from an EMBL/GenBank/DDBJ whole genome shotgun (WGS) entry which is preliminary data.</text>
</comment>
<proteinExistence type="predicted"/>
<feature type="compositionally biased region" description="Low complexity" evidence="1">
    <location>
        <begin position="562"/>
        <end position="573"/>
    </location>
</feature>
<feature type="compositionally biased region" description="Basic and acidic residues" evidence="1">
    <location>
        <begin position="765"/>
        <end position="780"/>
    </location>
</feature>
<name>A0ABR4AYJ8_9LECA</name>
<evidence type="ECO:0000313" key="3">
    <source>
        <dbReference type="Proteomes" id="UP001590950"/>
    </source>
</evidence>
<accession>A0ABR4AYJ8</accession>
<evidence type="ECO:0000313" key="2">
    <source>
        <dbReference type="EMBL" id="KAL2048563.1"/>
    </source>
</evidence>
<feature type="region of interest" description="Disordered" evidence="1">
    <location>
        <begin position="988"/>
        <end position="1008"/>
    </location>
</feature>
<dbReference type="EMBL" id="JBEFKJ010000001">
    <property type="protein sequence ID" value="KAL2048563.1"/>
    <property type="molecule type" value="Genomic_DNA"/>
</dbReference>
<gene>
    <name evidence="2" type="ORF">N7G274_000475</name>
</gene>
<keyword evidence="3" id="KW-1185">Reference proteome</keyword>
<protein>
    <submittedName>
        <fullName evidence="2">Uncharacterized protein</fullName>
    </submittedName>
</protein>
<feature type="compositionally biased region" description="Polar residues" evidence="1">
    <location>
        <begin position="1057"/>
        <end position="1067"/>
    </location>
</feature>
<evidence type="ECO:0000256" key="1">
    <source>
        <dbReference type="SAM" id="MobiDB-lite"/>
    </source>
</evidence>
<feature type="region of interest" description="Disordered" evidence="1">
    <location>
        <begin position="724"/>
        <end position="804"/>
    </location>
</feature>
<reference evidence="2 3" key="1">
    <citation type="submission" date="2024-09" db="EMBL/GenBank/DDBJ databases">
        <title>Rethinking Asexuality: The Enigmatic Case of Functional Sexual Genes in Lepraria (Stereocaulaceae).</title>
        <authorList>
            <person name="Doellman M."/>
            <person name="Sun Y."/>
            <person name="Barcenas-Pena A."/>
            <person name="Lumbsch H.T."/>
            <person name="Grewe F."/>
        </authorList>
    </citation>
    <scope>NUCLEOTIDE SEQUENCE [LARGE SCALE GENOMIC DNA]</scope>
    <source>
        <strain evidence="2 3">Mercado 3170</strain>
    </source>
</reference>